<dbReference type="InterPro" id="IPR013783">
    <property type="entry name" value="Ig-like_fold"/>
</dbReference>
<accession>A0A0M3IAI0</accession>
<dbReference type="PANTHER" id="PTHR22947">
    <property type="entry name" value="MAJOR SPERM PROTEIN"/>
    <property type="match status" value="1"/>
</dbReference>
<dbReference type="SUPFAM" id="SSF49354">
    <property type="entry name" value="PapD-like"/>
    <property type="match status" value="1"/>
</dbReference>
<evidence type="ECO:0000313" key="4">
    <source>
        <dbReference type="WBParaSite" id="ALUE_0001458701-mRNA-1"/>
    </source>
</evidence>
<dbReference type="Pfam" id="PF00635">
    <property type="entry name" value="Motile_Sperm"/>
    <property type="match status" value="1"/>
</dbReference>
<name>A0A0M3IAI0_ASCLU</name>
<dbReference type="InterPro" id="IPR008962">
    <property type="entry name" value="PapD-like_sf"/>
</dbReference>
<feature type="domain" description="MSP" evidence="2">
    <location>
        <begin position="93"/>
        <end position="219"/>
    </location>
</feature>
<reference evidence="4" key="1">
    <citation type="submission" date="2017-02" db="UniProtKB">
        <authorList>
            <consortium name="WormBaseParasite"/>
        </authorList>
    </citation>
    <scope>IDENTIFICATION</scope>
</reference>
<keyword evidence="1" id="KW-0963">Cytoplasm</keyword>
<organism evidence="3 4">
    <name type="scientific">Ascaris lumbricoides</name>
    <name type="common">Giant roundworm</name>
    <dbReference type="NCBI Taxonomy" id="6252"/>
    <lineage>
        <taxon>Eukaryota</taxon>
        <taxon>Metazoa</taxon>
        <taxon>Ecdysozoa</taxon>
        <taxon>Nematoda</taxon>
        <taxon>Chromadorea</taxon>
        <taxon>Rhabditida</taxon>
        <taxon>Spirurina</taxon>
        <taxon>Ascaridomorpha</taxon>
        <taxon>Ascaridoidea</taxon>
        <taxon>Ascarididae</taxon>
        <taxon>Ascaris</taxon>
    </lineage>
</organism>
<sequence length="219" mass="24107">MVGRKVVTEMETWGSAEVSDVTKDTGSKVTKDTGSKKETIALNIDPPGATFAASGDTSTFSVINLTENRLAFKVHFSMFTSLPYEILQKETMALNIDPPGATFAASGDTSTFSVINLTENRLAFKVHFSMFTSLPYEILQMETSNNESYRVIPVYGFIEKSTQADLTIIRLEGSPTDDKFVIQWAEVPDEETDAHAPFKEGAQAGEMIMPVKSAHEFIE</sequence>
<dbReference type="PROSITE" id="PS50202">
    <property type="entry name" value="MSP"/>
    <property type="match status" value="1"/>
</dbReference>
<proteinExistence type="predicted"/>
<evidence type="ECO:0000313" key="3">
    <source>
        <dbReference type="Proteomes" id="UP000036681"/>
    </source>
</evidence>
<dbReference type="InterPro" id="IPR051774">
    <property type="entry name" value="Sperm-specific_class_P"/>
</dbReference>
<dbReference type="WBParaSite" id="ALUE_0001458701-mRNA-1">
    <property type="protein sequence ID" value="ALUE_0001458701-mRNA-1"/>
    <property type="gene ID" value="ALUE_0001458701"/>
</dbReference>
<protein>
    <recommendedName>
        <fullName evidence="1">Major sperm protein</fullName>
    </recommendedName>
</protein>
<evidence type="ECO:0000256" key="1">
    <source>
        <dbReference type="RuleBase" id="RU003425"/>
    </source>
</evidence>
<dbReference type="AlphaFoldDB" id="A0A0M3IAI0"/>
<dbReference type="InterPro" id="IPR000535">
    <property type="entry name" value="MSP_dom"/>
</dbReference>
<dbReference type="PANTHER" id="PTHR22947:SF3">
    <property type="entry name" value="MSP DOMAIN-CONTAINING PROTEIN-RELATED"/>
    <property type="match status" value="1"/>
</dbReference>
<dbReference type="Proteomes" id="UP000036681">
    <property type="component" value="Unplaced"/>
</dbReference>
<keyword evidence="3" id="KW-1185">Reference proteome</keyword>
<comment type="function">
    <text evidence="1">Central component in molecular interactions underlying sperm crawling. Forms an extensive filament system that extends from sperm villipoda, along the leading edge of the pseudopod.</text>
</comment>
<keyword evidence="1" id="KW-0206">Cytoskeleton</keyword>
<dbReference type="Gene3D" id="2.60.40.10">
    <property type="entry name" value="Immunoglobulins"/>
    <property type="match status" value="2"/>
</dbReference>
<evidence type="ECO:0000259" key="2">
    <source>
        <dbReference type="PROSITE" id="PS50202"/>
    </source>
</evidence>